<reference evidence="3 4" key="1">
    <citation type="submission" date="2015-09" db="EMBL/GenBank/DDBJ databases">
        <authorList>
            <consortium name="Pathogen Informatics"/>
        </authorList>
    </citation>
    <scope>NUCLEOTIDE SEQUENCE [LARGE SCALE GENOMIC DNA]</scope>
    <source>
        <strain evidence="1 3">2789STDY5834875</strain>
        <strain evidence="2 4">2789STDY5834878</strain>
    </source>
</reference>
<protein>
    <submittedName>
        <fullName evidence="2">Uncharacterized conserved protein (Some members contain a von Willebrand factor type A (VWA) domain)</fullName>
    </submittedName>
</protein>
<name>A0A174Z244_9FIRM</name>
<dbReference type="EMBL" id="CZBV01000001">
    <property type="protein sequence ID" value="CUQ80032.1"/>
    <property type="molecule type" value="Genomic_DNA"/>
</dbReference>
<dbReference type="AlphaFoldDB" id="A0A174Z244"/>
<organism evidence="2 4">
    <name type="scientific">Lachnospira eligens</name>
    <dbReference type="NCBI Taxonomy" id="39485"/>
    <lineage>
        <taxon>Bacteria</taxon>
        <taxon>Bacillati</taxon>
        <taxon>Bacillota</taxon>
        <taxon>Clostridia</taxon>
        <taxon>Lachnospirales</taxon>
        <taxon>Lachnospiraceae</taxon>
        <taxon>Lachnospira</taxon>
    </lineage>
</organism>
<dbReference type="Proteomes" id="UP000095780">
    <property type="component" value="Unassembled WGS sequence"/>
</dbReference>
<evidence type="ECO:0000313" key="4">
    <source>
        <dbReference type="Proteomes" id="UP000095780"/>
    </source>
</evidence>
<dbReference type="EMBL" id="CZBU01000002">
    <property type="protein sequence ID" value="CUQ76344.1"/>
    <property type="molecule type" value="Genomic_DNA"/>
</dbReference>
<dbReference type="OrthoDB" id="9789943at2"/>
<dbReference type="PANTHER" id="PTHR34351:SF2">
    <property type="entry name" value="DUF58 DOMAIN-CONTAINING PROTEIN"/>
    <property type="match status" value="1"/>
</dbReference>
<evidence type="ECO:0000313" key="2">
    <source>
        <dbReference type="EMBL" id="CUQ80032.1"/>
    </source>
</evidence>
<proteinExistence type="predicted"/>
<gene>
    <name evidence="1" type="ORF">ERS852490_01002</name>
    <name evidence="2" type="ORF">ERS852492_00284</name>
</gene>
<dbReference type="RefSeq" id="WP_055215055.1">
    <property type="nucleotide sequence ID" value="NZ_CABIXW010000001.1"/>
</dbReference>
<dbReference type="Proteomes" id="UP000095621">
    <property type="component" value="Unassembled WGS sequence"/>
</dbReference>
<evidence type="ECO:0000313" key="3">
    <source>
        <dbReference type="Proteomes" id="UP000095621"/>
    </source>
</evidence>
<evidence type="ECO:0000313" key="1">
    <source>
        <dbReference type="EMBL" id="CUQ76344.1"/>
    </source>
</evidence>
<accession>A0A174Z244</accession>
<dbReference type="PANTHER" id="PTHR34351">
    <property type="entry name" value="SLR1927 PROTEIN-RELATED"/>
    <property type="match status" value="1"/>
</dbReference>
<sequence length="311" mass="35910">MELIIASFIVLGLYMAAEALYERNWYKNVYTDIAFEKEYMKYGEPVTMIIEAGNNSRIYLPVLIITYEIWRNGRVLHYRKERISLKSKQKVVRKHVITDLMRGLYEIRNIRIISKGLFLKNEYRVVSECKAWTTVFPKVDDISMDEIPVDVIAGECCADTRLLENPYYFMGVRDYDDNDTFSKINWNATAAMGRMMSSIYEDRRMYRVQLVCEFPDRYVMDCDAIAEKMITVVCSIYKSLMAAGEYVSIICNAADCVTHEPVVIENGTDIDIVLESMARIDTASTIKTAALQEKQSGEKYFINLSTYSAFS</sequence>